<sequence>MKWMHLGEKTCQFNETSPPISVRKQRICPLNETSGCDKKTTIGIVRIDTISPWCTRKCQSSRVPHRAGGQAGCGHSSPGNEAIFPD</sequence>
<protein>
    <submittedName>
        <fullName evidence="2">Uncharacterized protein</fullName>
    </submittedName>
</protein>
<dbReference type="EMBL" id="BMAU01021172">
    <property type="protein sequence ID" value="GFX93272.1"/>
    <property type="molecule type" value="Genomic_DNA"/>
</dbReference>
<accession>A0A8X6V314</accession>
<feature type="region of interest" description="Disordered" evidence="1">
    <location>
        <begin position="67"/>
        <end position="86"/>
    </location>
</feature>
<comment type="caution">
    <text evidence="2">The sequence shown here is derived from an EMBL/GenBank/DDBJ whole genome shotgun (WGS) entry which is preliminary data.</text>
</comment>
<keyword evidence="3" id="KW-1185">Reference proteome</keyword>
<name>A0A8X6V314_TRICX</name>
<gene>
    <name evidence="2" type="ORF">TNCV_4761511</name>
</gene>
<dbReference type="Proteomes" id="UP000887159">
    <property type="component" value="Unassembled WGS sequence"/>
</dbReference>
<proteinExistence type="predicted"/>
<evidence type="ECO:0000313" key="3">
    <source>
        <dbReference type="Proteomes" id="UP000887159"/>
    </source>
</evidence>
<evidence type="ECO:0000256" key="1">
    <source>
        <dbReference type="SAM" id="MobiDB-lite"/>
    </source>
</evidence>
<dbReference type="AlphaFoldDB" id="A0A8X6V314"/>
<evidence type="ECO:0000313" key="2">
    <source>
        <dbReference type="EMBL" id="GFX93272.1"/>
    </source>
</evidence>
<reference evidence="2" key="1">
    <citation type="submission" date="2020-08" db="EMBL/GenBank/DDBJ databases">
        <title>Multicomponent nature underlies the extraordinary mechanical properties of spider dragline silk.</title>
        <authorList>
            <person name="Kono N."/>
            <person name="Nakamura H."/>
            <person name="Mori M."/>
            <person name="Yoshida Y."/>
            <person name="Ohtoshi R."/>
            <person name="Malay A.D."/>
            <person name="Moran D.A.P."/>
            <person name="Tomita M."/>
            <person name="Numata K."/>
            <person name="Arakawa K."/>
        </authorList>
    </citation>
    <scope>NUCLEOTIDE SEQUENCE</scope>
</reference>
<organism evidence="2 3">
    <name type="scientific">Trichonephila clavipes</name>
    <name type="common">Golden silk orbweaver</name>
    <name type="synonym">Nephila clavipes</name>
    <dbReference type="NCBI Taxonomy" id="2585209"/>
    <lineage>
        <taxon>Eukaryota</taxon>
        <taxon>Metazoa</taxon>
        <taxon>Ecdysozoa</taxon>
        <taxon>Arthropoda</taxon>
        <taxon>Chelicerata</taxon>
        <taxon>Arachnida</taxon>
        <taxon>Araneae</taxon>
        <taxon>Araneomorphae</taxon>
        <taxon>Entelegynae</taxon>
        <taxon>Araneoidea</taxon>
        <taxon>Nephilidae</taxon>
        <taxon>Trichonephila</taxon>
    </lineage>
</organism>